<dbReference type="PANTHER" id="PTHR34475:SF1">
    <property type="entry name" value="CYTOSKELETON PROTEIN RODZ"/>
    <property type="match status" value="1"/>
</dbReference>
<evidence type="ECO:0000313" key="2">
    <source>
        <dbReference type="EMBL" id="KKU61874.1"/>
    </source>
</evidence>
<dbReference type="AlphaFoldDB" id="A0A0G1RX29"/>
<name>A0A0G1RX29_9BACT</name>
<keyword evidence="1" id="KW-0812">Transmembrane</keyword>
<organism evidence="2 3">
    <name type="scientific">Candidatus Beckwithbacteria bacterium GW2011_GWB1_47_15</name>
    <dbReference type="NCBI Taxonomy" id="1618371"/>
    <lineage>
        <taxon>Bacteria</taxon>
        <taxon>Candidatus Beckwithiibacteriota</taxon>
    </lineage>
</organism>
<comment type="caution">
    <text evidence="2">The sequence shown here is derived from an EMBL/GenBank/DDBJ whole genome shotgun (WGS) entry which is preliminary data.</text>
</comment>
<keyword evidence="1" id="KW-1133">Transmembrane helix</keyword>
<dbReference type="Pfam" id="PF13413">
    <property type="entry name" value="HTH_25"/>
    <property type="match status" value="1"/>
</dbReference>
<reference evidence="2 3" key="1">
    <citation type="journal article" date="2015" name="Nature">
        <title>rRNA introns, odd ribosomes, and small enigmatic genomes across a large radiation of phyla.</title>
        <authorList>
            <person name="Brown C.T."/>
            <person name="Hug L.A."/>
            <person name="Thomas B.C."/>
            <person name="Sharon I."/>
            <person name="Castelle C.J."/>
            <person name="Singh A."/>
            <person name="Wilkins M.J."/>
            <person name="Williams K.H."/>
            <person name="Banfield J.F."/>
        </authorList>
    </citation>
    <scope>NUCLEOTIDE SEQUENCE [LARGE SCALE GENOMIC DNA]</scope>
</reference>
<dbReference type="PANTHER" id="PTHR34475">
    <property type="match status" value="1"/>
</dbReference>
<dbReference type="InterPro" id="IPR010982">
    <property type="entry name" value="Lambda_DNA-bd_dom_sf"/>
</dbReference>
<dbReference type="InterPro" id="IPR013783">
    <property type="entry name" value="Ig-like_fold"/>
</dbReference>
<dbReference type="InterPro" id="IPR050400">
    <property type="entry name" value="Bact_Cytoskel_RodZ"/>
</dbReference>
<accession>A0A0G1RX29</accession>
<feature type="transmembrane region" description="Helical" evidence="1">
    <location>
        <begin position="105"/>
        <end position="127"/>
    </location>
</feature>
<keyword evidence="1" id="KW-0472">Membrane</keyword>
<evidence type="ECO:0000256" key="1">
    <source>
        <dbReference type="SAM" id="Phobius"/>
    </source>
</evidence>
<protein>
    <submittedName>
        <fullName evidence="2">Helix-turn-helix protein</fullName>
    </submittedName>
</protein>
<sequence length="209" mass="23242">MISCGQTLLTARLDKKLTLTQVSRQTKIPQEVLRALEKNHFAKLPAETYIKGFLKNYANFLGLNPQKTVALFRRDYQKQQKKSVLPSGLTHPLDKPRFLTNFRTFLVLGVGLVFFLGYLGLSLFNLYQPPGLTVATPKESDEVVSPVLVKGQTDHDAKLTLNGKLVNLEPDGSFTTVYQGPAGAVSLIFEATSRRQKTTVVSRHIIIAN</sequence>
<dbReference type="Proteomes" id="UP000033860">
    <property type="component" value="Unassembled WGS sequence"/>
</dbReference>
<proteinExistence type="predicted"/>
<dbReference type="EMBL" id="LCNT01000001">
    <property type="protein sequence ID" value="KKU61874.1"/>
    <property type="molecule type" value="Genomic_DNA"/>
</dbReference>
<dbReference type="Gene3D" id="2.60.40.10">
    <property type="entry name" value="Immunoglobulins"/>
    <property type="match status" value="1"/>
</dbReference>
<evidence type="ECO:0000313" key="3">
    <source>
        <dbReference type="Proteomes" id="UP000033860"/>
    </source>
</evidence>
<dbReference type="GO" id="GO:0003677">
    <property type="term" value="F:DNA binding"/>
    <property type="evidence" value="ECO:0007669"/>
    <property type="project" value="InterPro"/>
</dbReference>
<gene>
    <name evidence="2" type="ORF">UX85_C0001G0088</name>
</gene>
<dbReference type="Gene3D" id="1.10.260.40">
    <property type="entry name" value="lambda repressor-like DNA-binding domains"/>
    <property type="match status" value="1"/>
</dbReference>